<dbReference type="PROSITE" id="PS50088">
    <property type="entry name" value="ANK_REPEAT"/>
    <property type="match status" value="1"/>
</dbReference>
<reference evidence="3 4" key="1">
    <citation type="submission" date="2019-04" db="EMBL/GenBank/DDBJ databases">
        <title>Friends and foes A comparative genomics study of 23 Aspergillus species from section Flavi.</title>
        <authorList>
            <consortium name="DOE Joint Genome Institute"/>
            <person name="Kjaerbolling I."/>
            <person name="Vesth T."/>
            <person name="Frisvad J.C."/>
            <person name="Nybo J.L."/>
            <person name="Theobald S."/>
            <person name="Kildgaard S."/>
            <person name="Isbrandt T."/>
            <person name="Kuo A."/>
            <person name="Sato A."/>
            <person name="Lyhne E.K."/>
            <person name="Kogle M.E."/>
            <person name="Wiebenga A."/>
            <person name="Kun R.S."/>
            <person name="Lubbers R.J."/>
            <person name="Makela M.R."/>
            <person name="Barry K."/>
            <person name="Chovatia M."/>
            <person name="Clum A."/>
            <person name="Daum C."/>
            <person name="Haridas S."/>
            <person name="He G."/>
            <person name="LaButti K."/>
            <person name="Lipzen A."/>
            <person name="Mondo S."/>
            <person name="Riley R."/>
            <person name="Salamov A."/>
            <person name="Simmons B.A."/>
            <person name="Magnuson J.K."/>
            <person name="Henrissat B."/>
            <person name="Mortensen U.H."/>
            <person name="Larsen T.O."/>
            <person name="Devries R.P."/>
            <person name="Grigoriev I.V."/>
            <person name="Machida M."/>
            <person name="Baker S.E."/>
            <person name="Andersen M.R."/>
        </authorList>
    </citation>
    <scope>NUCLEOTIDE SEQUENCE [LARGE SCALE GENOMIC DNA]</scope>
    <source>
        <strain evidence="3 4">CBS 117625</strain>
    </source>
</reference>
<evidence type="ECO:0000313" key="4">
    <source>
        <dbReference type="Proteomes" id="UP000325672"/>
    </source>
</evidence>
<dbReference type="RefSeq" id="XP_031918909.1">
    <property type="nucleotide sequence ID" value="XM_032058536.1"/>
</dbReference>
<proteinExistence type="predicted"/>
<dbReference type="InterPro" id="IPR001810">
    <property type="entry name" value="F-box_dom"/>
</dbReference>
<feature type="repeat" description="ANK" evidence="1">
    <location>
        <begin position="277"/>
        <end position="305"/>
    </location>
</feature>
<dbReference type="GeneID" id="43642746"/>
<keyword evidence="4" id="KW-1185">Reference proteome</keyword>
<dbReference type="PANTHER" id="PTHR24121:SF22">
    <property type="entry name" value="PROTEIN ACCELERATED CELL DEATH 6-LIKE"/>
    <property type="match status" value="1"/>
</dbReference>
<organism evidence="3 4">
    <name type="scientific">Aspergillus pseudotamarii</name>
    <dbReference type="NCBI Taxonomy" id="132259"/>
    <lineage>
        <taxon>Eukaryota</taxon>
        <taxon>Fungi</taxon>
        <taxon>Dikarya</taxon>
        <taxon>Ascomycota</taxon>
        <taxon>Pezizomycotina</taxon>
        <taxon>Eurotiomycetes</taxon>
        <taxon>Eurotiomycetidae</taxon>
        <taxon>Eurotiales</taxon>
        <taxon>Aspergillaceae</taxon>
        <taxon>Aspergillus</taxon>
        <taxon>Aspergillus subgen. Circumdati</taxon>
    </lineage>
</organism>
<feature type="domain" description="F-box" evidence="2">
    <location>
        <begin position="1"/>
        <end position="48"/>
    </location>
</feature>
<protein>
    <submittedName>
        <fullName evidence="3">Ankyrin repeat-containing domain protein</fullName>
    </submittedName>
</protein>
<dbReference type="PROSITE" id="PS50181">
    <property type="entry name" value="FBOX"/>
    <property type="match status" value="1"/>
</dbReference>
<dbReference type="InterPro" id="IPR002110">
    <property type="entry name" value="Ankyrin_rpt"/>
</dbReference>
<dbReference type="PROSITE" id="PS50297">
    <property type="entry name" value="ANK_REP_REGION"/>
    <property type="match status" value="1"/>
</dbReference>
<dbReference type="Proteomes" id="UP000325672">
    <property type="component" value="Unassembled WGS sequence"/>
</dbReference>
<evidence type="ECO:0000259" key="2">
    <source>
        <dbReference type="PROSITE" id="PS50181"/>
    </source>
</evidence>
<name>A0A5N6T984_ASPPS</name>
<dbReference type="SMART" id="SM00248">
    <property type="entry name" value="ANK"/>
    <property type="match status" value="3"/>
</dbReference>
<dbReference type="InterPro" id="IPR036770">
    <property type="entry name" value="Ankyrin_rpt-contain_sf"/>
</dbReference>
<accession>A0A5N6T984</accession>
<dbReference type="Pfam" id="PF12796">
    <property type="entry name" value="Ank_2"/>
    <property type="match status" value="1"/>
</dbReference>
<sequence>MLLTDLPSELIQRIIYFCDNGTIRSIMAVSRHLQQNVLAVLKPEFQKQNFGLCKSLEEYEICRLVEKDCPHGKAANMRVITGDVAGLKQYLEWGLDLRHFAQGGCSLLSLIMCTANPEIPEYLFSNGHITAEDVFTVAWLDDDVVTLGSAVILAGSSDSVIRFVDLAGSDMVASLNKASMFVAIRRLSAGALKCLIEVGLPLTIREDITNNTVLHAALGNMDASAVLELILPLTPELYNEANADNLTVLGQAIMLQSMYAVRTLLKVDGISPSSNGHPLSPLYIAVCKQNAEMVLLLIKRGADPNDGRGTIQGTALHAAVGNLYTDIFDRKAHLVFNLLLENGGDIEVPDLYGVTSRNMMNRLVFFNFENHPQVMRRGVTPIL</sequence>
<evidence type="ECO:0000256" key="1">
    <source>
        <dbReference type="PROSITE-ProRule" id="PRU00023"/>
    </source>
</evidence>
<dbReference type="SUPFAM" id="SSF48403">
    <property type="entry name" value="Ankyrin repeat"/>
    <property type="match status" value="1"/>
</dbReference>
<dbReference type="AlphaFoldDB" id="A0A5N6T984"/>
<keyword evidence="1" id="KW-0040">ANK repeat</keyword>
<gene>
    <name evidence="3" type="ORF">BDV38DRAFT_277659</name>
</gene>
<dbReference type="PANTHER" id="PTHR24121">
    <property type="entry name" value="NO MECHANORECEPTOR POTENTIAL C, ISOFORM D-RELATED"/>
    <property type="match status" value="1"/>
</dbReference>
<dbReference type="EMBL" id="ML743553">
    <property type="protein sequence ID" value="KAE8142846.1"/>
    <property type="molecule type" value="Genomic_DNA"/>
</dbReference>
<dbReference type="Gene3D" id="1.25.40.20">
    <property type="entry name" value="Ankyrin repeat-containing domain"/>
    <property type="match status" value="1"/>
</dbReference>
<dbReference type="OrthoDB" id="496981at2759"/>
<evidence type="ECO:0000313" key="3">
    <source>
        <dbReference type="EMBL" id="KAE8142846.1"/>
    </source>
</evidence>